<dbReference type="EMBL" id="BMAW01057424">
    <property type="protein sequence ID" value="GFT10846.1"/>
    <property type="molecule type" value="Genomic_DNA"/>
</dbReference>
<keyword evidence="2" id="KW-1185">Reference proteome</keyword>
<comment type="caution">
    <text evidence="1">The sequence shown here is derived from an EMBL/GenBank/DDBJ whole genome shotgun (WGS) entry which is preliminary data.</text>
</comment>
<name>A0A8X6NFH4_NEPPI</name>
<evidence type="ECO:0000313" key="1">
    <source>
        <dbReference type="EMBL" id="GFT10846.1"/>
    </source>
</evidence>
<organism evidence="1 2">
    <name type="scientific">Nephila pilipes</name>
    <name type="common">Giant wood spider</name>
    <name type="synonym">Nephila maculata</name>
    <dbReference type="NCBI Taxonomy" id="299642"/>
    <lineage>
        <taxon>Eukaryota</taxon>
        <taxon>Metazoa</taxon>
        <taxon>Ecdysozoa</taxon>
        <taxon>Arthropoda</taxon>
        <taxon>Chelicerata</taxon>
        <taxon>Arachnida</taxon>
        <taxon>Araneae</taxon>
        <taxon>Araneomorphae</taxon>
        <taxon>Entelegynae</taxon>
        <taxon>Araneoidea</taxon>
        <taxon>Nephilidae</taxon>
        <taxon>Nephila</taxon>
    </lineage>
</organism>
<proteinExistence type="predicted"/>
<gene>
    <name evidence="1" type="ORF">NPIL_450481</name>
</gene>
<accession>A0A8X6NFH4</accession>
<evidence type="ECO:0000313" key="2">
    <source>
        <dbReference type="Proteomes" id="UP000887013"/>
    </source>
</evidence>
<reference evidence="1" key="1">
    <citation type="submission" date="2020-08" db="EMBL/GenBank/DDBJ databases">
        <title>Multicomponent nature underlies the extraordinary mechanical properties of spider dragline silk.</title>
        <authorList>
            <person name="Kono N."/>
            <person name="Nakamura H."/>
            <person name="Mori M."/>
            <person name="Yoshida Y."/>
            <person name="Ohtoshi R."/>
            <person name="Malay A.D."/>
            <person name="Moran D.A.P."/>
            <person name="Tomita M."/>
            <person name="Numata K."/>
            <person name="Arakawa K."/>
        </authorList>
    </citation>
    <scope>NUCLEOTIDE SEQUENCE</scope>
</reference>
<dbReference type="Proteomes" id="UP000887013">
    <property type="component" value="Unassembled WGS sequence"/>
</dbReference>
<protein>
    <submittedName>
        <fullName evidence="1">Uncharacterized protein</fullName>
    </submittedName>
</protein>
<sequence length="102" mass="11732">MDYASDIRITYRCLQAGKFVEVSNWPQQLLNVPDSCCRMKRWGQQPETEHIFFMSAQGFCGCMAACRNCRRLALPEGRGRCEVSVGCYILRRPVTRNRAANH</sequence>
<dbReference type="AlphaFoldDB" id="A0A8X6NFH4"/>